<dbReference type="AlphaFoldDB" id="A0A8B6MBS5"/>
<sequence>MLALAGTSLPSAPAAHPKLDVTRPKRVALVSVHPPHKAKSNRPARESNRSLAPVIPKSRTLENAPGTGA</sequence>
<keyword evidence="3" id="KW-1185">Reference proteome</keyword>
<organism evidence="2 3">
    <name type="scientific">Methylocella tundrae</name>
    <dbReference type="NCBI Taxonomy" id="227605"/>
    <lineage>
        <taxon>Bacteria</taxon>
        <taxon>Pseudomonadati</taxon>
        <taxon>Pseudomonadota</taxon>
        <taxon>Alphaproteobacteria</taxon>
        <taxon>Hyphomicrobiales</taxon>
        <taxon>Beijerinckiaceae</taxon>
        <taxon>Methylocella</taxon>
    </lineage>
</organism>
<gene>
    <name evidence="2" type="ORF">MPC4_50017</name>
</gene>
<evidence type="ECO:0000313" key="3">
    <source>
        <dbReference type="Proteomes" id="UP000485880"/>
    </source>
</evidence>
<feature type="region of interest" description="Disordered" evidence="1">
    <location>
        <begin position="1"/>
        <end position="69"/>
    </location>
</feature>
<dbReference type="EMBL" id="CABFMQ020000109">
    <property type="protein sequence ID" value="VTZ51709.1"/>
    <property type="molecule type" value="Genomic_DNA"/>
</dbReference>
<protein>
    <submittedName>
        <fullName evidence="2">Uncharacterized protein</fullName>
    </submittedName>
</protein>
<accession>A0A8B6MBS5</accession>
<evidence type="ECO:0000313" key="2">
    <source>
        <dbReference type="EMBL" id="VTZ51709.1"/>
    </source>
</evidence>
<name>A0A8B6MBS5_METTU</name>
<comment type="caution">
    <text evidence="2">The sequence shown here is derived from an EMBL/GenBank/DDBJ whole genome shotgun (WGS) entry which is preliminary data.</text>
</comment>
<proteinExistence type="predicted"/>
<dbReference type="Proteomes" id="UP000485880">
    <property type="component" value="Unassembled WGS sequence"/>
</dbReference>
<evidence type="ECO:0000256" key="1">
    <source>
        <dbReference type="SAM" id="MobiDB-lite"/>
    </source>
</evidence>
<reference evidence="2 3" key="1">
    <citation type="submission" date="2019-05" db="EMBL/GenBank/DDBJ databases">
        <authorList>
            <person name="Farhan Ul Haque M."/>
        </authorList>
    </citation>
    <scope>NUCLEOTIDE SEQUENCE [LARGE SCALE GENOMIC DNA]</scope>
    <source>
        <strain evidence="2">2</strain>
    </source>
</reference>